<keyword evidence="2" id="KW-1185">Reference proteome</keyword>
<accession>A0A2C5XZ28</accession>
<organism evidence="1 2">
    <name type="scientific">Ophiocordyceps australis</name>
    <dbReference type="NCBI Taxonomy" id="1399860"/>
    <lineage>
        <taxon>Eukaryota</taxon>
        <taxon>Fungi</taxon>
        <taxon>Dikarya</taxon>
        <taxon>Ascomycota</taxon>
        <taxon>Pezizomycotina</taxon>
        <taxon>Sordariomycetes</taxon>
        <taxon>Hypocreomycetidae</taxon>
        <taxon>Hypocreales</taxon>
        <taxon>Ophiocordycipitaceae</taxon>
        <taxon>Ophiocordyceps</taxon>
    </lineage>
</organism>
<proteinExistence type="predicted"/>
<dbReference type="AlphaFoldDB" id="A0A2C5XZ28"/>
<evidence type="ECO:0000313" key="2">
    <source>
        <dbReference type="Proteomes" id="UP000226192"/>
    </source>
</evidence>
<gene>
    <name evidence="1" type="ORF">CDD81_1922</name>
</gene>
<sequence>MPPCVHCPRPEELEHVTPRLQHLPLRIRARFWRIYFSHGRKILLDCAKCQEARGEKVLAVTPQAFSTARRGLAITHKEADHEIDAEARYIAHQVRCESIFSKLWQDESLHYPQFIGGWPGSQCALWYQRINLELDWIMVKHGDSRTCLVPLSLAKEVLLHRIQWNHPAGNHIVASALRHDAFAHYLVIEMHKRVPLLWGSVVGEPNPILGLWESFKAVNETTCVACRTRGDSSIANGVWSLKWQLLT</sequence>
<dbReference type="EMBL" id="NJET01000157">
    <property type="protein sequence ID" value="PHH60222.1"/>
    <property type="molecule type" value="Genomic_DNA"/>
</dbReference>
<evidence type="ECO:0000313" key="1">
    <source>
        <dbReference type="EMBL" id="PHH60222.1"/>
    </source>
</evidence>
<reference evidence="1 2" key="1">
    <citation type="submission" date="2017-06" db="EMBL/GenBank/DDBJ databases">
        <title>Ant-infecting Ophiocordyceps genomes reveal a high diversity of potential behavioral manipulation genes and a possible major role for enterotoxins.</title>
        <authorList>
            <person name="De Bekker C."/>
            <person name="Evans H.C."/>
            <person name="Brachmann A."/>
            <person name="Hughes D.P."/>
        </authorList>
    </citation>
    <scope>NUCLEOTIDE SEQUENCE [LARGE SCALE GENOMIC DNA]</scope>
    <source>
        <strain evidence="1 2">Map64</strain>
    </source>
</reference>
<name>A0A2C5XZ28_9HYPO</name>
<dbReference type="Proteomes" id="UP000226192">
    <property type="component" value="Unassembled WGS sequence"/>
</dbReference>
<comment type="caution">
    <text evidence="1">The sequence shown here is derived from an EMBL/GenBank/DDBJ whole genome shotgun (WGS) entry which is preliminary data.</text>
</comment>
<protein>
    <submittedName>
        <fullName evidence="1">Uncharacterized protein</fullName>
    </submittedName>
</protein>